<comment type="catalytic activity">
    <reaction evidence="6">
        <text>7,8-dihydroneopterin 3'-triphosphate + H2O = 6-carboxy-5,6,7,8-tetrahydropterin + triphosphate + acetaldehyde + 2 H(+)</text>
        <dbReference type="Rhea" id="RHEA:27966"/>
        <dbReference type="ChEBI" id="CHEBI:15343"/>
        <dbReference type="ChEBI" id="CHEBI:15377"/>
        <dbReference type="ChEBI" id="CHEBI:15378"/>
        <dbReference type="ChEBI" id="CHEBI:18036"/>
        <dbReference type="ChEBI" id="CHEBI:58462"/>
        <dbReference type="ChEBI" id="CHEBI:61032"/>
        <dbReference type="EC" id="4.1.2.50"/>
    </reaction>
</comment>
<dbReference type="EMBL" id="JAGRZL010000024">
    <property type="protein sequence ID" value="MBR7629376.1"/>
    <property type="molecule type" value="Genomic_DNA"/>
</dbReference>
<comment type="caution">
    <text evidence="7">The sequence shown here is derived from an EMBL/GenBank/DDBJ whole genome shotgun (WGS) entry which is preliminary data.</text>
</comment>
<dbReference type="SUPFAM" id="SSF55620">
    <property type="entry name" value="Tetrahydrobiopterin biosynthesis enzymes-like"/>
    <property type="match status" value="2"/>
</dbReference>
<evidence type="ECO:0000256" key="3">
    <source>
        <dbReference type="ARBA" id="ARBA00012982"/>
    </source>
</evidence>
<evidence type="ECO:0000256" key="6">
    <source>
        <dbReference type="ARBA" id="ARBA00048807"/>
    </source>
</evidence>
<evidence type="ECO:0000313" key="7">
    <source>
        <dbReference type="EMBL" id="MBR7629376.1"/>
    </source>
</evidence>
<evidence type="ECO:0000256" key="2">
    <source>
        <dbReference type="ARBA" id="ARBA00008900"/>
    </source>
</evidence>
<organism evidence="7 8">
    <name type="scientific">Aeromonas popoffii</name>
    <dbReference type="NCBI Taxonomy" id="70856"/>
    <lineage>
        <taxon>Bacteria</taxon>
        <taxon>Pseudomonadati</taxon>
        <taxon>Pseudomonadota</taxon>
        <taxon>Gammaproteobacteria</taxon>
        <taxon>Aeromonadales</taxon>
        <taxon>Aeromonadaceae</taxon>
        <taxon>Aeromonas</taxon>
    </lineage>
</organism>
<dbReference type="InterPro" id="IPR038418">
    <property type="entry name" value="6-PTP_synth/QueD_sf"/>
</dbReference>
<dbReference type="Pfam" id="PF01242">
    <property type="entry name" value="PTPS"/>
    <property type="match status" value="2"/>
</dbReference>
<reference evidence="7 8" key="1">
    <citation type="submission" date="2021-04" db="EMBL/GenBank/DDBJ databases">
        <title>Draft Genome of Aeromonas popoffii ID682, isolated from a natural water source in Idaho.</title>
        <authorList>
            <person name="Testerman T."/>
            <person name="Graf J."/>
        </authorList>
    </citation>
    <scope>NUCLEOTIDE SEQUENCE [LARGE SCALE GENOMIC DNA]</scope>
    <source>
        <strain evidence="7 8">ID682</strain>
    </source>
</reference>
<protein>
    <recommendedName>
        <fullName evidence="4">6-carboxy-5,6,7,8-tetrahydropterin synthase</fullName>
        <ecNumber evidence="3">4.1.2.50</ecNumber>
    </recommendedName>
    <alternativeName>
        <fullName evidence="5">Queuosine biosynthesis protein QueD</fullName>
    </alternativeName>
</protein>
<keyword evidence="8" id="KW-1185">Reference proteome</keyword>
<gene>
    <name evidence="7" type="ORF">KAT72_10160</name>
</gene>
<dbReference type="Gene3D" id="3.30.479.10">
    <property type="entry name" value="6-pyruvoyl tetrahydropterin synthase/QueD"/>
    <property type="match status" value="2"/>
</dbReference>
<accession>A0ABS5GQG4</accession>
<dbReference type="InterPro" id="IPR007115">
    <property type="entry name" value="6-PTP_synth/QueD"/>
</dbReference>
<name>A0ABS5GQG4_9GAMM</name>
<comment type="pathway">
    <text evidence="1">Purine metabolism; 7-cyano-7-deazaguanine biosynthesis.</text>
</comment>
<evidence type="ECO:0000256" key="4">
    <source>
        <dbReference type="ARBA" id="ARBA00018141"/>
    </source>
</evidence>
<dbReference type="Proteomes" id="UP000675653">
    <property type="component" value="Unassembled WGS sequence"/>
</dbReference>
<comment type="similarity">
    <text evidence="2">Belongs to the PTPS family. QueD subfamily.</text>
</comment>
<dbReference type="EC" id="4.1.2.50" evidence="3"/>
<evidence type="ECO:0000313" key="8">
    <source>
        <dbReference type="Proteomes" id="UP000675653"/>
    </source>
</evidence>
<evidence type="ECO:0000256" key="5">
    <source>
        <dbReference type="ARBA" id="ARBA00031449"/>
    </source>
</evidence>
<evidence type="ECO:0000256" key="1">
    <source>
        <dbReference type="ARBA" id="ARBA00005061"/>
    </source>
</evidence>
<proteinExistence type="inferred from homology"/>
<sequence>MKLFVRDLTVIDSSYLCERRGMVGESWLVDVEMSGELNEMSMLLDFGRVKKLIKSIIDEEVDHKLLVPAECALVHVAHLEGEESTVDLLRPGHSIHLRCPTQGFAFIPAPQIDKESVTRYLLAVLARRLPGNIKDLALTLRQEQIDGAFYHYSHGLKKHDGNCQRIAHGHRSPIEIHVDGERDGELELNWAERWADIYLGTEEDKVALGELSLSELAKSTLNDAANTQPGEHYLGFKYVAPQGLFQLAMPAGEVEMIDTDTTIELLACYIAREVKKAVGDKFVKIVAYEGVGKGAIAYA</sequence>
<dbReference type="RefSeq" id="WP_212513521.1">
    <property type="nucleotide sequence ID" value="NZ_CAWQDX010000046.1"/>
</dbReference>